<keyword evidence="1" id="KW-0472">Membrane</keyword>
<proteinExistence type="predicted"/>
<organism evidence="2 3">
    <name type="scientific">candidate division WWE3 bacterium GW2011_GWE1_41_27</name>
    <dbReference type="NCBI Taxonomy" id="1619131"/>
    <lineage>
        <taxon>Bacteria</taxon>
        <taxon>Katanobacteria</taxon>
    </lineage>
</organism>
<name>A0A0G0W5V0_UNCKA</name>
<evidence type="ECO:0000313" key="2">
    <source>
        <dbReference type="EMBL" id="KKS07422.1"/>
    </source>
</evidence>
<protein>
    <submittedName>
        <fullName evidence="2">Uncharacterized protein</fullName>
    </submittedName>
</protein>
<dbReference type="EMBL" id="LCBF01000007">
    <property type="protein sequence ID" value="KKS07422.1"/>
    <property type="molecule type" value="Genomic_DNA"/>
</dbReference>
<dbReference type="AlphaFoldDB" id="A0A0G0W5V0"/>
<reference evidence="2 3" key="1">
    <citation type="journal article" date="2015" name="Nature">
        <title>rRNA introns, odd ribosomes, and small enigmatic genomes across a large radiation of phyla.</title>
        <authorList>
            <person name="Brown C.T."/>
            <person name="Hug L.A."/>
            <person name="Thomas B.C."/>
            <person name="Sharon I."/>
            <person name="Castelle C.J."/>
            <person name="Singh A."/>
            <person name="Wilkins M.J."/>
            <person name="Williams K.H."/>
            <person name="Banfield J.F."/>
        </authorList>
    </citation>
    <scope>NUCLEOTIDE SEQUENCE [LARGE SCALE GENOMIC DNA]</scope>
</reference>
<evidence type="ECO:0000313" key="3">
    <source>
        <dbReference type="Proteomes" id="UP000034544"/>
    </source>
</evidence>
<comment type="caution">
    <text evidence="2">The sequence shown here is derived from an EMBL/GenBank/DDBJ whole genome shotgun (WGS) entry which is preliminary data.</text>
</comment>
<dbReference type="Proteomes" id="UP000034544">
    <property type="component" value="Unassembled WGS sequence"/>
</dbReference>
<sequence>MKKFWFRPKRLGYGFAPISWEGWLATLTLIILLLLSAYTNGIWEEEVSSKDEIRFLLDVIILACLFTVLYKDKVDGGLRWRFWK</sequence>
<evidence type="ECO:0000256" key="1">
    <source>
        <dbReference type="SAM" id="Phobius"/>
    </source>
</evidence>
<accession>A0A0G0W5V0</accession>
<feature type="transmembrane region" description="Helical" evidence="1">
    <location>
        <begin position="53"/>
        <end position="70"/>
    </location>
</feature>
<gene>
    <name evidence="2" type="ORF">UU59_C0007G0010</name>
</gene>
<keyword evidence="1" id="KW-1133">Transmembrane helix</keyword>
<feature type="transmembrane region" description="Helical" evidence="1">
    <location>
        <begin position="20"/>
        <end position="41"/>
    </location>
</feature>
<keyword evidence="1" id="KW-0812">Transmembrane</keyword>